<reference evidence="2 3" key="1">
    <citation type="journal article" date="2009" name="Nature">
        <title>The Sorghum bicolor genome and the diversification of grasses.</title>
        <authorList>
            <person name="Paterson A.H."/>
            <person name="Bowers J.E."/>
            <person name="Bruggmann R."/>
            <person name="Dubchak I."/>
            <person name="Grimwood J."/>
            <person name="Gundlach H."/>
            <person name="Haberer G."/>
            <person name="Hellsten U."/>
            <person name="Mitros T."/>
            <person name="Poliakov A."/>
            <person name="Schmutz J."/>
            <person name="Spannagl M."/>
            <person name="Tang H."/>
            <person name="Wang X."/>
            <person name="Wicker T."/>
            <person name="Bharti A.K."/>
            <person name="Chapman J."/>
            <person name="Feltus F.A."/>
            <person name="Gowik U."/>
            <person name="Grigoriev I.V."/>
            <person name="Lyons E."/>
            <person name="Maher C.A."/>
            <person name="Martis M."/>
            <person name="Narechania A."/>
            <person name="Otillar R.P."/>
            <person name="Penning B.W."/>
            <person name="Salamov A.A."/>
            <person name="Wang Y."/>
            <person name="Zhang L."/>
            <person name="Carpita N.C."/>
            <person name="Freeling M."/>
            <person name="Gingle A.R."/>
            <person name="Hash C.T."/>
            <person name="Keller B."/>
            <person name="Klein P."/>
            <person name="Kresovich S."/>
            <person name="McCann M.C."/>
            <person name="Ming R."/>
            <person name="Peterson D.G."/>
            <person name="Mehboob-ur-Rahman"/>
            <person name="Ware D."/>
            <person name="Westhoff P."/>
            <person name="Mayer K.F."/>
            <person name="Messing J."/>
            <person name="Rokhsar D.S."/>
        </authorList>
    </citation>
    <scope>NUCLEOTIDE SEQUENCE [LARGE SCALE GENOMIC DNA]</scope>
    <source>
        <strain evidence="3">cv. BTx623</strain>
    </source>
</reference>
<feature type="compositionally biased region" description="Basic and acidic residues" evidence="1">
    <location>
        <begin position="43"/>
        <end position="55"/>
    </location>
</feature>
<name>A0A194YIL2_SORBI</name>
<evidence type="ECO:0000313" key="3">
    <source>
        <dbReference type="Proteomes" id="UP000000768"/>
    </source>
</evidence>
<reference evidence="3" key="2">
    <citation type="journal article" date="2018" name="Plant J.">
        <title>The Sorghum bicolor reference genome: improved assembly, gene annotations, a transcriptome atlas, and signatures of genome organization.</title>
        <authorList>
            <person name="McCormick R.F."/>
            <person name="Truong S.K."/>
            <person name="Sreedasyam A."/>
            <person name="Jenkins J."/>
            <person name="Shu S."/>
            <person name="Sims D."/>
            <person name="Kennedy M."/>
            <person name="Amirebrahimi M."/>
            <person name="Weers B.D."/>
            <person name="McKinley B."/>
            <person name="Mattison A."/>
            <person name="Morishige D.T."/>
            <person name="Grimwood J."/>
            <person name="Schmutz J."/>
            <person name="Mullet J.E."/>
        </authorList>
    </citation>
    <scope>NUCLEOTIDE SEQUENCE [LARGE SCALE GENOMIC DNA]</scope>
    <source>
        <strain evidence="3">cv. BTx623</strain>
    </source>
</reference>
<accession>A0A194YIL2</accession>
<dbReference type="EMBL" id="CM000769">
    <property type="protein sequence ID" value="KXG19436.1"/>
    <property type="molecule type" value="Genomic_DNA"/>
</dbReference>
<gene>
    <name evidence="2" type="ORF">SORBI_3010G059100</name>
</gene>
<dbReference type="InParanoid" id="A0A194YIL2"/>
<dbReference type="Gramene" id="KXG19436">
    <property type="protein sequence ID" value="KXG19436"/>
    <property type="gene ID" value="SORBI_3010G059100"/>
</dbReference>
<keyword evidence="3" id="KW-1185">Reference proteome</keyword>
<feature type="non-terminal residue" evidence="2">
    <location>
        <position position="1"/>
    </location>
</feature>
<organism evidence="2 3">
    <name type="scientific">Sorghum bicolor</name>
    <name type="common">Sorghum</name>
    <name type="synonym">Sorghum vulgare</name>
    <dbReference type="NCBI Taxonomy" id="4558"/>
    <lineage>
        <taxon>Eukaryota</taxon>
        <taxon>Viridiplantae</taxon>
        <taxon>Streptophyta</taxon>
        <taxon>Embryophyta</taxon>
        <taxon>Tracheophyta</taxon>
        <taxon>Spermatophyta</taxon>
        <taxon>Magnoliopsida</taxon>
        <taxon>Liliopsida</taxon>
        <taxon>Poales</taxon>
        <taxon>Poaceae</taxon>
        <taxon>PACMAD clade</taxon>
        <taxon>Panicoideae</taxon>
        <taxon>Andropogonodae</taxon>
        <taxon>Andropogoneae</taxon>
        <taxon>Sorghinae</taxon>
        <taxon>Sorghum</taxon>
    </lineage>
</organism>
<dbReference type="AlphaFoldDB" id="A0A194YIL2"/>
<dbReference type="Proteomes" id="UP000000768">
    <property type="component" value="Chromosome 10"/>
</dbReference>
<evidence type="ECO:0000256" key="1">
    <source>
        <dbReference type="SAM" id="MobiDB-lite"/>
    </source>
</evidence>
<evidence type="ECO:0000313" key="2">
    <source>
        <dbReference type="EMBL" id="KXG19436.1"/>
    </source>
</evidence>
<proteinExistence type="predicted"/>
<protein>
    <submittedName>
        <fullName evidence="2">Uncharacterized protein</fullName>
    </submittedName>
</protein>
<feature type="region of interest" description="Disordered" evidence="1">
    <location>
        <begin position="32"/>
        <end position="96"/>
    </location>
</feature>
<sequence>SDTDGDDERLLPHHHLNGEVVVVHEQAHDLAGASARCGPAGEGGERKRNETRATDWRFSAIPRSQQRRDQLISPELQHRSVSSETSDKIGTIQRRLAWPLRKDDTHKSRNGPNFFENLRAGPWQCIFVSQICPWRLSSDPSPLSHSYS</sequence>